<evidence type="ECO:0000313" key="1">
    <source>
        <dbReference type="EMBL" id="KAI3791940.1"/>
    </source>
</evidence>
<dbReference type="Proteomes" id="UP001055811">
    <property type="component" value="Linkage Group LG01"/>
</dbReference>
<keyword evidence="2" id="KW-1185">Reference proteome</keyword>
<reference evidence="2" key="1">
    <citation type="journal article" date="2022" name="Mol. Ecol. Resour.">
        <title>The genomes of chicory, endive, great burdock and yacon provide insights into Asteraceae palaeo-polyploidization history and plant inulin production.</title>
        <authorList>
            <person name="Fan W."/>
            <person name="Wang S."/>
            <person name="Wang H."/>
            <person name="Wang A."/>
            <person name="Jiang F."/>
            <person name="Liu H."/>
            <person name="Zhao H."/>
            <person name="Xu D."/>
            <person name="Zhang Y."/>
        </authorList>
    </citation>
    <scope>NUCLEOTIDE SEQUENCE [LARGE SCALE GENOMIC DNA]</scope>
    <source>
        <strain evidence="2">cv. Punajuju</strain>
    </source>
</reference>
<accession>A0ACB9H868</accession>
<dbReference type="EMBL" id="CM042009">
    <property type="protein sequence ID" value="KAI3791940.1"/>
    <property type="molecule type" value="Genomic_DNA"/>
</dbReference>
<proteinExistence type="predicted"/>
<comment type="caution">
    <text evidence="1">The sequence shown here is derived from an EMBL/GenBank/DDBJ whole genome shotgun (WGS) entry which is preliminary data.</text>
</comment>
<organism evidence="1 2">
    <name type="scientific">Cichorium intybus</name>
    <name type="common">Chicory</name>
    <dbReference type="NCBI Taxonomy" id="13427"/>
    <lineage>
        <taxon>Eukaryota</taxon>
        <taxon>Viridiplantae</taxon>
        <taxon>Streptophyta</taxon>
        <taxon>Embryophyta</taxon>
        <taxon>Tracheophyta</taxon>
        <taxon>Spermatophyta</taxon>
        <taxon>Magnoliopsida</taxon>
        <taxon>eudicotyledons</taxon>
        <taxon>Gunneridae</taxon>
        <taxon>Pentapetalae</taxon>
        <taxon>asterids</taxon>
        <taxon>campanulids</taxon>
        <taxon>Asterales</taxon>
        <taxon>Asteraceae</taxon>
        <taxon>Cichorioideae</taxon>
        <taxon>Cichorieae</taxon>
        <taxon>Cichoriinae</taxon>
        <taxon>Cichorium</taxon>
    </lineage>
</organism>
<name>A0ACB9H868_CICIN</name>
<sequence length="110" mass="12683">MPLKSYTLYKMLVFTNIILETSRTYIDTHIYMYEQSTAFETNLINLSVAHGFNINVIILFNVGEEDNSDAMNHLNTITSEDGKNHGPIDSFRSMNEQTPINLLWNEDSVY</sequence>
<reference evidence="1 2" key="2">
    <citation type="journal article" date="2022" name="Mol. Ecol. Resour.">
        <title>The genomes of chicory, endive, great burdock and yacon provide insights into Asteraceae paleo-polyploidization history and plant inulin production.</title>
        <authorList>
            <person name="Fan W."/>
            <person name="Wang S."/>
            <person name="Wang H."/>
            <person name="Wang A."/>
            <person name="Jiang F."/>
            <person name="Liu H."/>
            <person name="Zhao H."/>
            <person name="Xu D."/>
            <person name="Zhang Y."/>
        </authorList>
    </citation>
    <scope>NUCLEOTIDE SEQUENCE [LARGE SCALE GENOMIC DNA]</scope>
    <source>
        <strain evidence="2">cv. Punajuju</strain>
        <tissue evidence="1">Leaves</tissue>
    </source>
</reference>
<evidence type="ECO:0000313" key="2">
    <source>
        <dbReference type="Proteomes" id="UP001055811"/>
    </source>
</evidence>
<protein>
    <submittedName>
        <fullName evidence="1">Uncharacterized protein</fullName>
    </submittedName>
</protein>
<gene>
    <name evidence="1" type="ORF">L2E82_05806</name>
</gene>